<dbReference type="GO" id="GO:0006354">
    <property type="term" value="P:DNA-templated transcription elongation"/>
    <property type="evidence" value="ECO:0007669"/>
    <property type="project" value="UniProtKB-UniRule"/>
</dbReference>
<proteinExistence type="inferred from homology"/>
<organism evidence="10 11">
    <name type="scientific">Thermaerobacillus caldiproteolyticus</name>
    <dbReference type="NCBI Taxonomy" id="247480"/>
    <lineage>
        <taxon>Bacteria</taxon>
        <taxon>Bacillati</taxon>
        <taxon>Bacillota</taxon>
        <taxon>Bacilli</taxon>
        <taxon>Bacillales</taxon>
        <taxon>Anoxybacillaceae</taxon>
        <taxon>Thermaerobacillus</taxon>
    </lineage>
</organism>
<comment type="caution">
    <text evidence="10">The sequence shown here is derived from an EMBL/GenBank/DDBJ whole genome shotgun (WGS) entry which is preliminary data.</text>
</comment>
<dbReference type="Proteomes" id="UP000523087">
    <property type="component" value="Unassembled WGS sequence"/>
</dbReference>
<protein>
    <recommendedName>
        <fullName evidence="5 6">Transcription termination/antitermination protein NusG</fullName>
    </recommendedName>
</protein>
<dbReference type="InterPro" id="IPR008991">
    <property type="entry name" value="Translation_prot_SH3-like_sf"/>
</dbReference>
<keyword evidence="1 5" id="KW-0806">Transcription termination</keyword>
<evidence type="ECO:0000256" key="1">
    <source>
        <dbReference type="ARBA" id="ARBA00022472"/>
    </source>
</evidence>
<dbReference type="InterPro" id="IPR043425">
    <property type="entry name" value="NusG-like"/>
</dbReference>
<dbReference type="PANTHER" id="PTHR30265">
    <property type="entry name" value="RHO-INTERACTING TRANSCRIPTION TERMINATION FACTOR NUSG"/>
    <property type="match status" value="1"/>
</dbReference>
<evidence type="ECO:0000256" key="7">
    <source>
        <dbReference type="RuleBase" id="RU000538"/>
    </source>
</evidence>
<dbReference type="SUPFAM" id="SSF82679">
    <property type="entry name" value="N-utilization substance G protein NusG, N-terminal domain"/>
    <property type="match status" value="1"/>
</dbReference>
<evidence type="ECO:0000256" key="4">
    <source>
        <dbReference type="ARBA" id="ARBA00023163"/>
    </source>
</evidence>
<keyword evidence="3 5" id="KW-0805">Transcription regulation</keyword>
<dbReference type="PRINTS" id="PR00338">
    <property type="entry name" value="NUSGTNSCPFCT"/>
</dbReference>
<dbReference type="InterPro" id="IPR001062">
    <property type="entry name" value="Transcrpt_antiterm_NusG"/>
</dbReference>
<dbReference type="GO" id="GO:0031564">
    <property type="term" value="P:transcription antitermination"/>
    <property type="evidence" value="ECO:0007669"/>
    <property type="project" value="UniProtKB-UniRule"/>
</dbReference>
<comment type="function">
    <text evidence="5 7">Participates in transcription elongation, termination and antitermination.</text>
</comment>
<keyword evidence="2 5" id="KW-0889">Transcription antitermination</keyword>
<evidence type="ECO:0000256" key="6">
    <source>
        <dbReference type="NCBIfam" id="TIGR01956"/>
    </source>
</evidence>
<dbReference type="InterPro" id="IPR015869">
    <property type="entry name" value="Transcrpt_antiterm_NusG_bac_CS"/>
</dbReference>
<dbReference type="CDD" id="cd09891">
    <property type="entry name" value="NGN_Bact_1"/>
    <property type="match status" value="1"/>
</dbReference>
<gene>
    <name evidence="5" type="primary">nusG</name>
    <name evidence="10" type="ORF">HNR31_003598</name>
</gene>
<dbReference type="EMBL" id="JACDUT010000017">
    <property type="protein sequence ID" value="MBA2876777.1"/>
    <property type="molecule type" value="Genomic_DNA"/>
</dbReference>
<dbReference type="PANTHER" id="PTHR30265:SF2">
    <property type="entry name" value="TRANSCRIPTION TERMINATION_ANTITERMINATION PROTEIN NUSG"/>
    <property type="match status" value="1"/>
</dbReference>
<keyword evidence="4 5" id="KW-0804">Transcription</keyword>
<dbReference type="CDD" id="cd06091">
    <property type="entry name" value="KOW_NusG"/>
    <property type="match status" value="1"/>
</dbReference>
<evidence type="ECO:0000313" key="11">
    <source>
        <dbReference type="Proteomes" id="UP000523087"/>
    </source>
</evidence>
<dbReference type="InterPro" id="IPR005824">
    <property type="entry name" value="KOW"/>
</dbReference>
<evidence type="ECO:0000256" key="5">
    <source>
        <dbReference type="HAMAP-Rule" id="MF_00948"/>
    </source>
</evidence>
<sequence length="188" mass="21422">MGRERTFKSQSMEKNWYVIHTYSGYENKVKANLEKRVESMGMQDKIFRVVVPEEEETDTKNGKQKVTKRKVFPGYVLVEMVMTDDSWYVVRNTPGVTGFVGSSGAGSKPTPLLEEEVNAILKRMGVPLSQLDVDYELKETVQVKEGPFANFTGTIEEIDVDKQKVKVLVNMFGRETPVELDFSQIQKI</sequence>
<dbReference type="GO" id="GO:0006353">
    <property type="term" value="P:DNA-templated transcription termination"/>
    <property type="evidence" value="ECO:0007669"/>
    <property type="project" value="UniProtKB-UniRule"/>
</dbReference>
<dbReference type="NCBIfam" id="TIGR01956">
    <property type="entry name" value="NusG_myco"/>
    <property type="match status" value="1"/>
</dbReference>
<dbReference type="InterPro" id="IPR036735">
    <property type="entry name" value="NGN_dom_sf"/>
</dbReference>
<accession>A0A7V9Z9Y8</accession>
<dbReference type="SUPFAM" id="SSF50104">
    <property type="entry name" value="Translation proteins SH3-like domain"/>
    <property type="match status" value="1"/>
</dbReference>
<dbReference type="FunFam" id="3.30.70.940:FF:000002">
    <property type="entry name" value="Transcription termination/antitermination protein NusG"/>
    <property type="match status" value="1"/>
</dbReference>
<evidence type="ECO:0000256" key="3">
    <source>
        <dbReference type="ARBA" id="ARBA00023015"/>
    </source>
</evidence>
<dbReference type="PROSITE" id="PS01014">
    <property type="entry name" value="NUSG"/>
    <property type="match status" value="1"/>
</dbReference>
<dbReference type="InterPro" id="IPR014722">
    <property type="entry name" value="Rib_uL2_dom2"/>
</dbReference>
<feature type="domain" description="KOW" evidence="9">
    <location>
        <begin position="134"/>
        <end position="161"/>
    </location>
</feature>
<dbReference type="InterPro" id="IPR010216">
    <property type="entry name" value="Transcrpt_antiterm_NusG_myco"/>
</dbReference>
<dbReference type="AlphaFoldDB" id="A0A7V9Z9Y8"/>
<dbReference type="SMART" id="SM00738">
    <property type="entry name" value="NGN"/>
    <property type="match status" value="1"/>
</dbReference>
<evidence type="ECO:0000259" key="9">
    <source>
        <dbReference type="SMART" id="SM00739"/>
    </source>
</evidence>
<dbReference type="GO" id="GO:0005829">
    <property type="term" value="C:cytosol"/>
    <property type="evidence" value="ECO:0007669"/>
    <property type="project" value="UniProtKB-ARBA"/>
</dbReference>
<dbReference type="InterPro" id="IPR006645">
    <property type="entry name" value="NGN-like_dom"/>
</dbReference>
<evidence type="ECO:0000313" key="10">
    <source>
        <dbReference type="EMBL" id="MBA2876777.1"/>
    </source>
</evidence>
<dbReference type="InterPro" id="IPR047050">
    <property type="entry name" value="NGN"/>
</dbReference>
<dbReference type="FunFam" id="2.30.30.30:FF:000002">
    <property type="entry name" value="Transcription termination/antitermination factor NusG"/>
    <property type="match status" value="1"/>
</dbReference>
<dbReference type="Pfam" id="PF00467">
    <property type="entry name" value="KOW"/>
    <property type="match status" value="1"/>
</dbReference>
<keyword evidence="11" id="KW-1185">Reference proteome</keyword>
<name>A0A7V9Z9Y8_9BACL</name>
<evidence type="ECO:0000256" key="2">
    <source>
        <dbReference type="ARBA" id="ARBA00022814"/>
    </source>
</evidence>
<dbReference type="GO" id="GO:0032784">
    <property type="term" value="P:regulation of DNA-templated transcription elongation"/>
    <property type="evidence" value="ECO:0007669"/>
    <property type="project" value="InterPro"/>
</dbReference>
<dbReference type="HAMAP" id="MF_00948">
    <property type="entry name" value="NusG"/>
    <property type="match status" value="1"/>
</dbReference>
<reference evidence="10 11" key="1">
    <citation type="submission" date="2020-07" db="EMBL/GenBank/DDBJ databases">
        <title>Genomic Encyclopedia of Type Strains, Phase IV (KMG-IV): sequencing the most valuable type-strain genomes for metagenomic binning, comparative biology and taxonomic classification.</title>
        <authorList>
            <person name="Goeker M."/>
        </authorList>
    </citation>
    <scope>NUCLEOTIDE SEQUENCE [LARGE SCALE GENOMIC DNA]</scope>
    <source>
        <strain evidence="10 11">DSM 15730</strain>
    </source>
</reference>
<dbReference type="Pfam" id="PF02357">
    <property type="entry name" value="NusG"/>
    <property type="match status" value="1"/>
</dbReference>
<dbReference type="SMART" id="SM00739">
    <property type="entry name" value="KOW"/>
    <property type="match status" value="1"/>
</dbReference>
<evidence type="ECO:0000259" key="8">
    <source>
        <dbReference type="SMART" id="SM00738"/>
    </source>
</evidence>
<dbReference type="Gene3D" id="2.30.30.30">
    <property type="match status" value="1"/>
</dbReference>
<comment type="similarity">
    <text evidence="5 7">Belongs to the NusG family.</text>
</comment>
<dbReference type="NCBIfam" id="TIGR00922">
    <property type="entry name" value="nusG"/>
    <property type="match status" value="1"/>
</dbReference>
<dbReference type="Gene3D" id="3.30.70.940">
    <property type="entry name" value="NusG, N-terminal domain"/>
    <property type="match status" value="1"/>
</dbReference>
<feature type="domain" description="NusG-like N-terminal" evidence="8">
    <location>
        <begin position="13"/>
        <end position="124"/>
    </location>
</feature>